<keyword evidence="2" id="KW-1185">Reference proteome</keyword>
<evidence type="ECO:0000313" key="1">
    <source>
        <dbReference type="EMBL" id="OXU30754.1"/>
    </source>
</evidence>
<organism evidence="1 2">
    <name type="scientific">Trichomalopsis sarcophagae</name>
    <dbReference type="NCBI Taxonomy" id="543379"/>
    <lineage>
        <taxon>Eukaryota</taxon>
        <taxon>Metazoa</taxon>
        <taxon>Ecdysozoa</taxon>
        <taxon>Arthropoda</taxon>
        <taxon>Hexapoda</taxon>
        <taxon>Insecta</taxon>
        <taxon>Pterygota</taxon>
        <taxon>Neoptera</taxon>
        <taxon>Endopterygota</taxon>
        <taxon>Hymenoptera</taxon>
        <taxon>Apocrita</taxon>
        <taxon>Proctotrupomorpha</taxon>
        <taxon>Chalcidoidea</taxon>
        <taxon>Pteromalidae</taxon>
        <taxon>Pteromalinae</taxon>
        <taxon>Trichomalopsis</taxon>
    </lineage>
</organism>
<sequence length="177" mass="19994">MQLFLLEIAKLPISNLKFGSVSFEFGFYLRYKRLLENCSFSQEVKRVRSSASVTEAYPTGLDTDNANNLSLYIQRIDTTLKEDHQRNASIELSIMNSTGGTHASRNETKLSTGVTYDSVWIFSFIKFAITEDVFNHYLINGIRFDNGQDKGKSQEDSDAAILASSKMSLIEDIWAHS</sequence>
<accession>A0A232FJ32</accession>
<dbReference type="AlphaFoldDB" id="A0A232FJ32"/>
<comment type="caution">
    <text evidence="1">The sequence shown here is derived from an EMBL/GenBank/DDBJ whole genome shotgun (WGS) entry which is preliminary data.</text>
</comment>
<dbReference type="SUPFAM" id="SSF49599">
    <property type="entry name" value="TRAF domain-like"/>
    <property type="match status" value="1"/>
</dbReference>
<gene>
    <name evidence="1" type="ORF">TSAR_013220</name>
</gene>
<name>A0A232FJ32_9HYME</name>
<dbReference type="Gene3D" id="2.60.210.10">
    <property type="entry name" value="Apoptosis, Tumor Necrosis Factor Receptor Associated Protein 2, Chain A"/>
    <property type="match status" value="1"/>
</dbReference>
<reference evidence="1 2" key="1">
    <citation type="journal article" date="2017" name="Curr. Biol.">
        <title>The Evolution of Venom by Co-option of Single-Copy Genes.</title>
        <authorList>
            <person name="Martinson E.O."/>
            <person name="Mrinalini"/>
            <person name="Kelkar Y.D."/>
            <person name="Chang C.H."/>
            <person name="Werren J.H."/>
        </authorList>
    </citation>
    <scope>NUCLEOTIDE SEQUENCE [LARGE SCALE GENOMIC DNA]</scope>
    <source>
        <strain evidence="1 2">Alberta</strain>
        <tissue evidence="1">Whole body</tissue>
    </source>
</reference>
<proteinExistence type="predicted"/>
<dbReference type="InterPro" id="IPR008974">
    <property type="entry name" value="TRAF-like"/>
</dbReference>
<protein>
    <submittedName>
        <fullName evidence="1">Uncharacterized protein</fullName>
    </submittedName>
</protein>
<dbReference type="EMBL" id="NNAY01000123">
    <property type="protein sequence ID" value="OXU30754.1"/>
    <property type="molecule type" value="Genomic_DNA"/>
</dbReference>
<dbReference type="Proteomes" id="UP000215335">
    <property type="component" value="Unassembled WGS sequence"/>
</dbReference>
<evidence type="ECO:0000313" key="2">
    <source>
        <dbReference type="Proteomes" id="UP000215335"/>
    </source>
</evidence>